<comment type="caution">
    <text evidence="1">The sequence shown here is derived from an EMBL/GenBank/DDBJ whole genome shotgun (WGS) entry which is preliminary data.</text>
</comment>
<evidence type="ECO:0000313" key="1">
    <source>
        <dbReference type="EMBL" id="EHL02616.1"/>
    </source>
</evidence>
<name>H0EG02_GLAL7</name>
<dbReference type="Proteomes" id="UP000005446">
    <property type="component" value="Unassembled WGS sequence"/>
</dbReference>
<dbReference type="InParanoid" id="H0EG02"/>
<sequence length="50" mass="5519">MYAPDEARLGVLFSPLESLTKSSILTDCVLRLNLAEVAYQALHLVAILMK</sequence>
<organism evidence="1 2">
    <name type="scientific">Glarea lozoyensis (strain ATCC 74030 / MF5533)</name>
    <dbReference type="NCBI Taxonomy" id="1104152"/>
    <lineage>
        <taxon>Eukaryota</taxon>
        <taxon>Fungi</taxon>
        <taxon>Dikarya</taxon>
        <taxon>Ascomycota</taxon>
        <taxon>Pezizomycotina</taxon>
        <taxon>Leotiomycetes</taxon>
        <taxon>Helotiales</taxon>
        <taxon>Helotiaceae</taxon>
        <taxon>Glarea</taxon>
    </lineage>
</organism>
<proteinExistence type="predicted"/>
<gene>
    <name evidence="1" type="ORF">M7I_1410</name>
</gene>
<reference evidence="1 2" key="1">
    <citation type="journal article" date="2012" name="Eukaryot. Cell">
        <title>Genome sequence of the fungus Glarea lozoyensis: the first genome sequence of a species from the Helotiaceae family.</title>
        <authorList>
            <person name="Youssar L."/>
            <person name="Gruening B.A."/>
            <person name="Erxleben A."/>
            <person name="Guenther S."/>
            <person name="Huettel W."/>
        </authorList>
    </citation>
    <scope>NUCLEOTIDE SEQUENCE [LARGE SCALE GENOMIC DNA]</scope>
    <source>
        <strain evidence="2">ATCC 74030 / MF5533</strain>
    </source>
</reference>
<dbReference type="HOGENOM" id="CLU_3125217_0_0_1"/>
<dbReference type="AlphaFoldDB" id="H0EG02"/>
<evidence type="ECO:0000313" key="2">
    <source>
        <dbReference type="Proteomes" id="UP000005446"/>
    </source>
</evidence>
<protein>
    <submittedName>
        <fullName evidence="1">Uncharacterized protein</fullName>
    </submittedName>
</protein>
<dbReference type="EMBL" id="AGUE01000021">
    <property type="protein sequence ID" value="EHL02616.1"/>
    <property type="molecule type" value="Genomic_DNA"/>
</dbReference>
<accession>H0EG02</accession>
<keyword evidence="2" id="KW-1185">Reference proteome</keyword>